<comment type="caution">
    <text evidence="2">The sequence shown here is derived from an EMBL/GenBank/DDBJ whole genome shotgun (WGS) entry which is preliminary data.</text>
</comment>
<feature type="region of interest" description="Disordered" evidence="1">
    <location>
        <begin position="650"/>
        <end position="671"/>
    </location>
</feature>
<dbReference type="PANTHER" id="PTHR22916">
    <property type="entry name" value="GLYCOSYLTRANSFERASE"/>
    <property type="match status" value="1"/>
</dbReference>
<dbReference type="Gene3D" id="3.90.550.10">
    <property type="entry name" value="Spore Coat Polysaccharide Biosynthesis Protein SpsA, Chain A"/>
    <property type="match status" value="1"/>
</dbReference>
<dbReference type="PANTHER" id="PTHR22916:SF3">
    <property type="entry name" value="UDP-GLCNAC:BETAGAL BETA-1,3-N-ACETYLGLUCOSAMINYLTRANSFERASE-LIKE PROTEIN 1"/>
    <property type="match status" value="1"/>
</dbReference>
<dbReference type="OrthoDB" id="523921at2759"/>
<dbReference type="Proteomes" id="UP000612055">
    <property type="component" value="Unassembled WGS sequence"/>
</dbReference>
<reference evidence="2" key="1">
    <citation type="journal article" date="2020" name="bioRxiv">
        <title>Comparative genomics of Chlamydomonas.</title>
        <authorList>
            <person name="Craig R.J."/>
            <person name="Hasan A.R."/>
            <person name="Ness R.W."/>
            <person name="Keightley P.D."/>
        </authorList>
    </citation>
    <scope>NUCLEOTIDE SEQUENCE</scope>
    <source>
        <strain evidence="2">CCAP 11/70</strain>
    </source>
</reference>
<dbReference type="AlphaFoldDB" id="A0A835Y9X2"/>
<proteinExistence type="predicted"/>
<dbReference type="SUPFAM" id="SSF53448">
    <property type="entry name" value="Nucleotide-diphospho-sugar transferases"/>
    <property type="match status" value="1"/>
</dbReference>
<evidence type="ECO:0000313" key="2">
    <source>
        <dbReference type="EMBL" id="KAG2499050.1"/>
    </source>
</evidence>
<accession>A0A835Y9X2</accession>
<evidence type="ECO:0000256" key="1">
    <source>
        <dbReference type="SAM" id="MobiDB-lite"/>
    </source>
</evidence>
<dbReference type="GO" id="GO:0016757">
    <property type="term" value="F:glycosyltransferase activity"/>
    <property type="evidence" value="ECO:0007669"/>
    <property type="project" value="UniProtKB-ARBA"/>
</dbReference>
<evidence type="ECO:0000313" key="3">
    <source>
        <dbReference type="Proteomes" id="UP000612055"/>
    </source>
</evidence>
<sequence length="671" mass="75936">MGRWRTVRIQGRAFSVRRRPASGRWSHWGGEGPPILAESAPADDDGVPERPTVNGQPWAPDGSLEIRHDDPDWYGTVAPQLQELDSRLRGKKLLYLVEGSTSWRHWTMLYFGAQWGRTAFRFGDYLGPSQLRSMAPPRSAMRDQPGPSGEPIKWAAWAHWRKQGGNLRISWMLLPDGWTTQQVQREERSVLRTFNFAFNCTDNGFYRLNWAFWSSMGMEAPSLDTVASVYSLAAGDMDRIISYAYGAWSPELLQLRDLFQEWTLHKRIEVDMSNLLPHMYQPLEENVEERYAWKWPESWNTSFVEGRINTSKAALGRIEADIVGAVKSLRERGLLKPNTTVQNLVHCTSGHLSPKLFPDQPVVSFMLQYFKRPQSVMRFVSMLQICQALVPSEFLVNVDSPGEGELWANLSYATQGFVVPVFSYNVHELRAYNRLAGMARGRYLLFLQDDDDQMTPEDCSWLPKLVAQFDAMPRLALVGMNHLQWGHGPGNDAAAHHFMDPRTGNNFCFALLVDFAPVMARRSAFKAVGGLDEGMGDRGECGIWSDWELSVRLWTAGWQVGYMHVAGKVADPKAEPGGTHKPETGARCWGRQAHVGGNTYSARWGNGWGSFSGRYLEFLENEVRLANLRELKPLYGTNCPFRKGCVPEGNPPLSADHDREYQGPYKPIVEA</sequence>
<feature type="region of interest" description="Disordered" evidence="1">
    <location>
        <begin position="23"/>
        <end position="60"/>
    </location>
</feature>
<organism evidence="2 3">
    <name type="scientific">Edaphochlamys debaryana</name>
    <dbReference type="NCBI Taxonomy" id="47281"/>
    <lineage>
        <taxon>Eukaryota</taxon>
        <taxon>Viridiplantae</taxon>
        <taxon>Chlorophyta</taxon>
        <taxon>core chlorophytes</taxon>
        <taxon>Chlorophyceae</taxon>
        <taxon>CS clade</taxon>
        <taxon>Chlamydomonadales</taxon>
        <taxon>Chlamydomonadales incertae sedis</taxon>
        <taxon>Edaphochlamys</taxon>
    </lineage>
</organism>
<protein>
    <submittedName>
        <fullName evidence="2">Uncharacterized protein</fullName>
    </submittedName>
</protein>
<dbReference type="InterPro" id="IPR029044">
    <property type="entry name" value="Nucleotide-diphossugar_trans"/>
</dbReference>
<name>A0A835Y9X2_9CHLO</name>
<dbReference type="EMBL" id="JAEHOE010000008">
    <property type="protein sequence ID" value="KAG2499050.1"/>
    <property type="molecule type" value="Genomic_DNA"/>
</dbReference>
<keyword evidence="3" id="KW-1185">Reference proteome</keyword>
<gene>
    <name evidence="2" type="ORF">HYH03_003235</name>
</gene>